<evidence type="ECO:0000313" key="2">
    <source>
        <dbReference type="Proteomes" id="UP000325313"/>
    </source>
</evidence>
<dbReference type="Proteomes" id="UP000325313">
    <property type="component" value="Unassembled WGS sequence"/>
</dbReference>
<dbReference type="EMBL" id="VDEP01000204">
    <property type="protein sequence ID" value="KAA1124323.1"/>
    <property type="molecule type" value="Genomic_DNA"/>
</dbReference>
<comment type="caution">
    <text evidence="1">The sequence shown here is derived from an EMBL/GenBank/DDBJ whole genome shotgun (WGS) entry which is preliminary data.</text>
</comment>
<dbReference type="AlphaFoldDB" id="A0A5B0RHA9"/>
<reference evidence="1 2" key="1">
    <citation type="submission" date="2019-05" db="EMBL/GenBank/DDBJ databases">
        <title>Emergence of the Ug99 lineage of the wheat stem rust pathogen through somatic hybridization.</title>
        <authorList>
            <person name="Li F."/>
            <person name="Upadhyaya N.M."/>
            <person name="Sperschneider J."/>
            <person name="Matny O."/>
            <person name="Nguyen-Phuc H."/>
            <person name="Mago R."/>
            <person name="Raley C."/>
            <person name="Miller M.E."/>
            <person name="Silverstein K.A.T."/>
            <person name="Henningsen E."/>
            <person name="Hirsch C.D."/>
            <person name="Visser B."/>
            <person name="Pretorius Z.A."/>
            <person name="Steffenson B.J."/>
            <person name="Schwessinger B."/>
            <person name="Dodds P.N."/>
            <person name="Figueroa M."/>
        </authorList>
    </citation>
    <scope>NUCLEOTIDE SEQUENCE [LARGE SCALE GENOMIC DNA]</scope>
    <source>
        <strain evidence="1 2">Ug99</strain>
    </source>
</reference>
<accession>A0A5B0RHA9</accession>
<name>A0A5B0RHA9_PUCGR</name>
<organism evidence="1 2">
    <name type="scientific">Puccinia graminis f. sp. tritici</name>
    <dbReference type="NCBI Taxonomy" id="56615"/>
    <lineage>
        <taxon>Eukaryota</taxon>
        <taxon>Fungi</taxon>
        <taxon>Dikarya</taxon>
        <taxon>Basidiomycota</taxon>
        <taxon>Pucciniomycotina</taxon>
        <taxon>Pucciniomycetes</taxon>
        <taxon>Pucciniales</taxon>
        <taxon>Pucciniaceae</taxon>
        <taxon>Puccinia</taxon>
    </lineage>
</organism>
<protein>
    <submittedName>
        <fullName evidence="1">Uncharacterized protein</fullName>
    </submittedName>
</protein>
<gene>
    <name evidence="1" type="ORF">PGTUg99_026316</name>
</gene>
<proteinExistence type="predicted"/>
<evidence type="ECO:0000313" key="1">
    <source>
        <dbReference type="EMBL" id="KAA1124323.1"/>
    </source>
</evidence>
<sequence length="98" mass="11235">MYSHKAILHPTVLKHLPTRKAVSKDIHLLHSAIQDNYRTISKEQKGALYLGVDMWQSPNGFDILGTFIYQLAEDQPDNSKLEAMPFDFISLTQITQTY</sequence>